<dbReference type="CDD" id="cd00063">
    <property type="entry name" value="FN3"/>
    <property type="match status" value="1"/>
</dbReference>
<dbReference type="InterPro" id="IPR013783">
    <property type="entry name" value="Ig-like_fold"/>
</dbReference>
<protein>
    <recommendedName>
        <fullName evidence="4">Fibronectin type-III domain-containing protein</fullName>
    </recommendedName>
</protein>
<dbReference type="Proteomes" id="UP000431401">
    <property type="component" value="Unassembled WGS sequence"/>
</dbReference>
<organism evidence="5 6">
    <name type="scientific">Nocardia aurantia</name>
    <dbReference type="NCBI Taxonomy" id="2585199"/>
    <lineage>
        <taxon>Bacteria</taxon>
        <taxon>Bacillati</taxon>
        <taxon>Actinomycetota</taxon>
        <taxon>Actinomycetes</taxon>
        <taxon>Mycobacteriales</taxon>
        <taxon>Nocardiaceae</taxon>
        <taxon>Nocardia</taxon>
    </lineage>
</organism>
<evidence type="ECO:0000256" key="2">
    <source>
        <dbReference type="ARBA" id="ARBA00023326"/>
    </source>
</evidence>
<dbReference type="SUPFAM" id="SSF49265">
    <property type="entry name" value="Fibronectin type III"/>
    <property type="match status" value="1"/>
</dbReference>
<evidence type="ECO:0000313" key="5">
    <source>
        <dbReference type="EMBL" id="MQY27696.1"/>
    </source>
</evidence>
<dbReference type="RefSeq" id="WP_153342926.1">
    <property type="nucleotide sequence ID" value="NZ_WEGI01000006.1"/>
</dbReference>
<dbReference type="AlphaFoldDB" id="A0A7K0DPK4"/>
<dbReference type="Pfam" id="PF25832">
    <property type="entry name" value="Fn3_SaeA_2nd"/>
    <property type="match status" value="1"/>
</dbReference>
<keyword evidence="1" id="KW-0378">Hydrolase</keyword>
<evidence type="ECO:0000256" key="1">
    <source>
        <dbReference type="ARBA" id="ARBA00023295"/>
    </source>
</evidence>
<sequence>MDASTYKTEVLVPLRKMHLTDLTNGVAELNNGAEFPAKLDLAFVYAVDPAMNDTQIAARIREVRLHWNANMQRGAFKDVAKFCGDLDGALTGRHSDLTTADFWRRWREQRARRAESALAGVATMLENQYRDFGVVTLAQVKAAATTDGLLAGATDDDLISCVRSSSLRLVDEFAEPDLHMPPTIRREWGSTVNLRTVLDAVFFESPPSDFRLIGGFACAGTPPPDSAAIRKSLDACDKRPGSEIEPVKKLLHALRDALAKGIDPAQLALVQLLELAREVLQGGIVALAVQALADKGLDRVDAARIVLHCVDSAATRTSRDTPERVIELVTEGKLRGARALYTALSNQDAHANSEVMTTALNTLSRTEAQVTALRADGERALKENRITEAAELLSRAASSAVDDEVLARLVAALPPAPPASLGATAVLPPETPVAGVRLFWPKSPGADDNTTYEVIRKAGSAPRDIRDGVTVAATDSTEATDTGAPVAERLWYAVAARRGGDASPVTVAEIVLLPPVHGVVVTTEPTSVGVQWVAPVAAVRTTVTRTDPDGTRRTLSPGSSNSIRAEGLRTSETYVFDLTAEYVGARGEALSAAPVRVRAIPRRKAGPITELTVRSTRVLDTRAEVVAEWKAPPGTDIEIWRFPNRPAWACGTTVDPAALTAAEGARLPGVLHRTGDSVRLTATVPTGLAHYLAVTPDQSAAIVGRAASLAICEPVAEARVERFGDQAVLSWRWPRDDYRVEAVWTTGAQRGTARTSRPEYVRTGGLRIDVGAGATRIRLSSLLESAEGSWSSPEVVLELPGAMLSARYRMVWPAKLFGRGPLQIEFSADAPTSGAVVVVLAQSGPYLPQRCVESQVVHRVLLDIPADGPQVVPVPIPKLPKPYWVRCFAEAPDILTLTDPPSDTLKGR</sequence>
<dbReference type="InterPro" id="IPR058691">
    <property type="entry name" value="Fn3_SaeA_1st"/>
</dbReference>
<feature type="domain" description="Fibronectin type-III" evidence="4">
    <location>
        <begin position="514"/>
        <end position="600"/>
    </location>
</feature>
<gene>
    <name evidence="5" type="ORF">NRB56_32790</name>
</gene>
<keyword evidence="6" id="KW-1185">Reference proteome</keyword>
<proteinExistence type="predicted"/>
<name>A0A7K0DPK4_9NOCA</name>
<evidence type="ECO:0000256" key="3">
    <source>
        <dbReference type="SAM" id="MobiDB-lite"/>
    </source>
</evidence>
<dbReference type="EMBL" id="WEGI01000006">
    <property type="protein sequence ID" value="MQY27696.1"/>
    <property type="molecule type" value="Genomic_DNA"/>
</dbReference>
<accession>A0A7K0DPK4</accession>
<keyword evidence="2" id="KW-0624">Polysaccharide degradation</keyword>
<dbReference type="PROSITE" id="PS50853">
    <property type="entry name" value="FN3"/>
    <property type="match status" value="1"/>
</dbReference>
<dbReference type="GO" id="GO:0016798">
    <property type="term" value="F:hydrolase activity, acting on glycosyl bonds"/>
    <property type="evidence" value="ECO:0007669"/>
    <property type="project" value="UniProtKB-KW"/>
</dbReference>
<evidence type="ECO:0000313" key="6">
    <source>
        <dbReference type="Proteomes" id="UP000431401"/>
    </source>
</evidence>
<reference evidence="5 6" key="1">
    <citation type="submission" date="2019-10" db="EMBL/GenBank/DDBJ databases">
        <title>Nocardia macrotermitis sp. nov. and Nocardia aurantia sp. nov., isolated from the gut of fungus growing-termite Macrotermes natalensis.</title>
        <authorList>
            <person name="Benndorf R."/>
            <person name="Schwitalla J."/>
            <person name="Martin K."/>
            <person name="De Beer W."/>
            <person name="Kaster A.-K."/>
            <person name="Vollmers J."/>
            <person name="Poulsen M."/>
            <person name="Beemelmanns C."/>
        </authorList>
    </citation>
    <scope>NUCLEOTIDE SEQUENCE [LARGE SCALE GENOMIC DNA]</scope>
    <source>
        <strain evidence="5 6">RB56</strain>
    </source>
</reference>
<evidence type="ECO:0000259" key="4">
    <source>
        <dbReference type="PROSITE" id="PS50853"/>
    </source>
</evidence>
<comment type="caution">
    <text evidence="5">The sequence shown here is derived from an EMBL/GenBank/DDBJ whole genome shotgun (WGS) entry which is preliminary data.</text>
</comment>
<feature type="region of interest" description="Disordered" evidence="3">
    <location>
        <begin position="545"/>
        <end position="564"/>
    </location>
</feature>
<keyword evidence="1" id="KW-0326">Glycosidase</keyword>
<dbReference type="OrthoDB" id="4494375at2"/>
<keyword evidence="2" id="KW-0119">Carbohydrate metabolism</keyword>
<dbReference type="InterPro" id="IPR036116">
    <property type="entry name" value="FN3_sf"/>
</dbReference>
<dbReference type="GO" id="GO:0000272">
    <property type="term" value="P:polysaccharide catabolic process"/>
    <property type="evidence" value="ECO:0007669"/>
    <property type="project" value="UniProtKB-KW"/>
</dbReference>
<dbReference type="Gene3D" id="2.60.40.10">
    <property type="entry name" value="Immunoglobulins"/>
    <property type="match status" value="2"/>
</dbReference>
<dbReference type="InterPro" id="IPR003961">
    <property type="entry name" value="FN3_dom"/>
</dbReference>